<dbReference type="GO" id="GO:0016020">
    <property type="term" value="C:membrane"/>
    <property type="evidence" value="ECO:0007669"/>
    <property type="project" value="InterPro"/>
</dbReference>
<evidence type="ECO:0000313" key="4">
    <source>
        <dbReference type="Proteomes" id="UP000887578"/>
    </source>
</evidence>
<dbReference type="GO" id="GO:0007166">
    <property type="term" value="P:cell surface receptor signaling pathway"/>
    <property type="evidence" value="ECO:0007669"/>
    <property type="project" value="InterPro"/>
</dbReference>
<dbReference type="InterPro" id="IPR000539">
    <property type="entry name" value="Frizzled/Smoothened_7TM"/>
</dbReference>
<reference evidence="5" key="1">
    <citation type="submission" date="2022-11" db="UniProtKB">
        <authorList>
            <consortium name="WormBaseParasite"/>
        </authorList>
    </citation>
    <scope>IDENTIFICATION</scope>
</reference>
<evidence type="ECO:0000256" key="2">
    <source>
        <dbReference type="SAM" id="Phobius"/>
    </source>
</evidence>
<evidence type="ECO:0000256" key="1">
    <source>
        <dbReference type="ARBA" id="ARBA00023170"/>
    </source>
</evidence>
<evidence type="ECO:0000259" key="3">
    <source>
        <dbReference type="Pfam" id="PF01534"/>
    </source>
</evidence>
<keyword evidence="1" id="KW-0675">Receptor</keyword>
<protein>
    <submittedName>
        <fullName evidence="5">Frizzled/Smoothened transmembrane domain-containing protein</fullName>
    </submittedName>
</protein>
<feature type="transmembrane region" description="Helical" evidence="2">
    <location>
        <begin position="140"/>
        <end position="161"/>
    </location>
</feature>
<dbReference type="AlphaFoldDB" id="A0A914P5T2"/>
<dbReference type="Proteomes" id="UP000887578">
    <property type="component" value="Unplaced"/>
</dbReference>
<keyword evidence="2" id="KW-0812">Transmembrane</keyword>
<dbReference type="Pfam" id="PF01534">
    <property type="entry name" value="Frizzled"/>
    <property type="match status" value="1"/>
</dbReference>
<dbReference type="WBParaSite" id="PDA_v2.g12714.t1">
    <property type="protein sequence ID" value="PDA_v2.g12714.t1"/>
    <property type="gene ID" value="PDA_v2.g12714"/>
</dbReference>
<keyword evidence="4" id="KW-1185">Reference proteome</keyword>
<proteinExistence type="predicted"/>
<sequence length="189" mass="21433">MSYYPIGFIFFLIGLVSCIRIRSYIKCQPKYSATEKASENLFRLMTRMTLFVLLFAIASSLSIFSQFYQTIHLEEWLTSWYSTRCLHAKRASFGFTQSRETCPLISSTISTGSSGLGGGGGGIPSQILVGNLISSEPSPLLYFSKHLQFFIIGFSCAIWIFNGKTFQSFRDCWDRQCHRGRSRVPTIDH</sequence>
<dbReference type="Gene3D" id="1.20.1070.10">
    <property type="entry name" value="Rhodopsin 7-helix transmembrane proteins"/>
    <property type="match status" value="1"/>
</dbReference>
<accession>A0A914P5T2</accession>
<keyword evidence="2" id="KW-1133">Transmembrane helix</keyword>
<feature type="transmembrane region" description="Helical" evidence="2">
    <location>
        <begin position="6"/>
        <end position="25"/>
    </location>
</feature>
<organism evidence="4 5">
    <name type="scientific">Panagrolaimus davidi</name>
    <dbReference type="NCBI Taxonomy" id="227884"/>
    <lineage>
        <taxon>Eukaryota</taxon>
        <taxon>Metazoa</taxon>
        <taxon>Ecdysozoa</taxon>
        <taxon>Nematoda</taxon>
        <taxon>Chromadorea</taxon>
        <taxon>Rhabditida</taxon>
        <taxon>Tylenchina</taxon>
        <taxon>Panagrolaimomorpha</taxon>
        <taxon>Panagrolaimoidea</taxon>
        <taxon>Panagrolaimidae</taxon>
        <taxon>Panagrolaimus</taxon>
    </lineage>
</organism>
<feature type="transmembrane region" description="Helical" evidence="2">
    <location>
        <begin position="46"/>
        <end position="68"/>
    </location>
</feature>
<feature type="domain" description="Frizzled/Smoothened 7TM" evidence="3">
    <location>
        <begin position="5"/>
        <end position="175"/>
    </location>
</feature>
<keyword evidence="2" id="KW-0472">Membrane</keyword>
<name>A0A914P5T2_9BILA</name>
<evidence type="ECO:0000313" key="5">
    <source>
        <dbReference type="WBParaSite" id="PDA_v2.g12714.t1"/>
    </source>
</evidence>